<gene>
    <name evidence="9" type="ORF">BBAD15_g10244</name>
</gene>
<dbReference type="PROSITE" id="PS51767">
    <property type="entry name" value="PEPTIDASE_A1"/>
    <property type="match status" value="1"/>
</dbReference>
<sequence>MKTAGTFIALAAAAGTAVAAPAEGTGLKFSVPVEKNPTQRNPIADAHYVLRKYATPETIKGIEADLLARREDASLFQRAENTTIGAFPHGQPGVDTSYLCEVSIGTPAQKLKLDFDTGSSDLWVFSTDTNKAETKGQTLYKPAESTSSKLLQGFKWAIGYGDKSHSQGIVYQDVVKIGTASVTKQAVESAQEVSAQFTNDTGSSGLLGLSYDKGNTVSPTQQKTWFSNIQSRLAQPLFTARLKHQAVGSYNFGYIDDSQYTGEISYTPASTDALGHRLFKASGYAVADAELNDQVITGTADTGTSLVYLPTDVASDYWSNVDGAERVKVANGQYLWAFYCDTSLPTFSFGVGTGRITIHSDNINFAPLSNGACVGGIGGIDGGLAIFGDVALKSGFVVYDDGNDRLGWAEGA</sequence>
<evidence type="ECO:0000259" key="8">
    <source>
        <dbReference type="PROSITE" id="PS51767"/>
    </source>
</evidence>
<dbReference type="PRINTS" id="PR00792">
    <property type="entry name" value="PEPSIN"/>
</dbReference>
<dbReference type="PANTHER" id="PTHR47966">
    <property type="entry name" value="BETA-SITE APP-CLEAVING ENZYME, ISOFORM A-RELATED"/>
    <property type="match status" value="1"/>
</dbReference>
<proteinExistence type="inferred from homology"/>
<feature type="domain" description="Peptidase A1" evidence="8">
    <location>
        <begin position="98"/>
        <end position="409"/>
    </location>
</feature>
<comment type="caution">
    <text evidence="9">The sequence shown here is derived from an EMBL/GenBank/DDBJ whole genome shotgun (WGS) entry which is preliminary data.</text>
</comment>
<dbReference type="InterPro" id="IPR034163">
    <property type="entry name" value="Aspergillopepsin-like_cat_dom"/>
</dbReference>
<dbReference type="Proteomes" id="UP000030106">
    <property type="component" value="Unassembled WGS sequence"/>
</dbReference>
<dbReference type="SUPFAM" id="SSF50630">
    <property type="entry name" value="Acid proteases"/>
    <property type="match status" value="1"/>
</dbReference>
<dbReference type="OrthoDB" id="2747330at2759"/>
<accession>A0A0A2VAH2</accession>
<feature type="active site" evidence="5">
    <location>
        <position position="116"/>
    </location>
</feature>
<dbReference type="GO" id="GO:0004190">
    <property type="term" value="F:aspartic-type endopeptidase activity"/>
    <property type="evidence" value="ECO:0007669"/>
    <property type="project" value="UniProtKB-KW"/>
</dbReference>
<dbReference type="EMBL" id="ANFO01001057">
    <property type="protein sequence ID" value="KGQ04508.1"/>
    <property type="molecule type" value="Genomic_DNA"/>
</dbReference>
<evidence type="ECO:0000256" key="2">
    <source>
        <dbReference type="ARBA" id="ARBA00022670"/>
    </source>
</evidence>
<keyword evidence="2 6" id="KW-0645">Protease</keyword>
<reference evidence="9 10" key="1">
    <citation type="submission" date="2012-10" db="EMBL/GenBank/DDBJ databases">
        <title>Genome sequencing and analysis of entomopathogenic fungi Beauveria bassiana D1-5.</title>
        <authorList>
            <person name="Li Q."/>
            <person name="Wang L."/>
            <person name="Zhang Z."/>
            <person name="Wang Q."/>
            <person name="Ren J."/>
            <person name="Wang M."/>
            <person name="Xu W."/>
            <person name="Wang J."/>
            <person name="Lu Y."/>
            <person name="Du Q."/>
            <person name="Sun Z."/>
        </authorList>
    </citation>
    <scope>NUCLEOTIDE SEQUENCE [LARGE SCALE GENOMIC DNA]</scope>
    <source>
        <strain evidence="9 10">D1-5</strain>
    </source>
</reference>
<dbReference type="FunFam" id="2.40.70.10:FF:000026">
    <property type="entry name" value="Endothiapepsin"/>
    <property type="match status" value="1"/>
</dbReference>
<evidence type="ECO:0000313" key="9">
    <source>
        <dbReference type="EMBL" id="KGQ04508.1"/>
    </source>
</evidence>
<dbReference type="Pfam" id="PF00026">
    <property type="entry name" value="Asp"/>
    <property type="match status" value="1"/>
</dbReference>
<dbReference type="CDD" id="cd06097">
    <property type="entry name" value="Aspergillopepsin_like"/>
    <property type="match status" value="1"/>
</dbReference>
<dbReference type="PANTHER" id="PTHR47966:SF2">
    <property type="entry name" value="ASPERGILLOPEPSIN-1-RELATED"/>
    <property type="match status" value="1"/>
</dbReference>
<keyword evidence="4 6" id="KW-0378">Hydrolase</keyword>
<dbReference type="Gene3D" id="2.40.70.10">
    <property type="entry name" value="Acid Proteases"/>
    <property type="match status" value="2"/>
</dbReference>
<evidence type="ECO:0000256" key="3">
    <source>
        <dbReference type="ARBA" id="ARBA00022750"/>
    </source>
</evidence>
<dbReference type="HOGENOM" id="CLU_013253_0_1_1"/>
<dbReference type="InterPro" id="IPR001461">
    <property type="entry name" value="Aspartic_peptidase_A1"/>
</dbReference>
<dbReference type="InterPro" id="IPR021109">
    <property type="entry name" value="Peptidase_aspartic_dom_sf"/>
</dbReference>
<evidence type="ECO:0000256" key="1">
    <source>
        <dbReference type="ARBA" id="ARBA00007447"/>
    </source>
</evidence>
<name>A0A0A2VAH2_BEABA</name>
<dbReference type="PROSITE" id="PS00141">
    <property type="entry name" value="ASP_PROTEASE"/>
    <property type="match status" value="1"/>
</dbReference>
<evidence type="ECO:0000256" key="7">
    <source>
        <dbReference type="SAM" id="SignalP"/>
    </source>
</evidence>
<feature type="active site" evidence="5">
    <location>
        <position position="301"/>
    </location>
</feature>
<feature type="chain" id="PRO_5001995054" evidence="7">
    <location>
        <begin position="20"/>
        <end position="412"/>
    </location>
</feature>
<dbReference type="AlphaFoldDB" id="A0A0A2VAH2"/>
<evidence type="ECO:0000256" key="5">
    <source>
        <dbReference type="PIRSR" id="PIRSR601461-1"/>
    </source>
</evidence>
<dbReference type="InterPro" id="IPR033121">
    <property type="entry name" value="PEPTIDASE_A1"/>
</dbReference>
<evidence type="ECO:0000313" key="10">
    <source>
        <dbReference type="Proteomes" id="UP000030106"/>
    </source>
</evidence>
<dbReference type="STRING" id="1245745.A0A0A2VAH2"/>
<keyword evidence="3 6" id="KW-0064">Aspartyl protease</keyword>
<comment type="similarity">
    <text evidence="1 6">Belongs to the peptidase A1 family.</text>
</comment>
<feature type="signal peptide" evidence="7">
    <location>
        <begin position="1"/>
        <end position="19"/>
    </location>
</feature>
<evidence type="ECO:0000256" key="4">
    <source>
        <dbReference type="ARBA" id="ARBA00022801"/>
    </source>
</evidence>
<protein>
    <submittedName>
        <fullName evidence="9">Endothiapepsin</fullName>
    </submittedName>
</protein>
<keyword evidence="7" id="KW-0732">Signal</keyword>
<dbReference type="GO" id="GO:0006508">
    <property type="term" value="P:proteolysis"/>
    <property type="evidence" value="ECO:0007669"/>
    <property type="project" value="UniProtKB-KW"/>
</dbReference>
<organism evidence="9 10">
    <name type="scientific">Beauveria bassiana D1-5</name>
    <dbReference type="NCBI Taxonomy" id="1245745"/>
    <lineage>
        <taxon>Eukaryota</taxon>
        <taxon>Fungi</taxon>
        <taxon>Dikarya</taxon>
        <taxon>Ascomycota</taxon>
        <taxon>Pezizomycotina</taxon>
        <taxon>Sordariomycetes</taxon>
        <taxon>Hypocreomycetidae</taxon>
        <taxon>Hypocreales</taxon>
        <taxon>Cordycipitaceae</taxon>
        <taxon>Beauveria</taxon>
    </lineage>
</organism>
<dbReference type="eggNOG" id="KOG1339">
    <property type="taxonomic scope" value="Eukaryota"/>
</dbReference>
<dbReference type="InterPro" id="IPR001969">
    <property type="entry name" value="Aspartic_peptidase_AS"/>
</dbReference>
<evidence type="ECO:0000256" key="6">
    <source>
        <dbReference type="RuleBase" id="RU000454"/>
    </source>
</evidence>